<dbReference type="EMBL" id="VIKS01000009">
    <property type="protein sequence ID" value="TQV86855.1"/>
    <property type="molecule type" value="Genomic_DNA"/>
</dbReference>
<dbReference type="GO" id="GO:0035438">
    <property type="term" value="F:cyclic-di-GMP binding"/>
    <property type="evidence" value="ECO:0007669"/>
    <property type="project" value="InterPro"/>
</dbReference>
<reference evidence="2 3" key="1">
    <citation type="submission" date="2019-07" db="EMBL/GenBank/DDBJ databases">
        <title>Draft genome for Aliikangiella sp. M105.</title>
        <authorList>
            <person name="Wang G."/>
        </authorList>
    </citation>
    <scope>NUCLEOTIDE SEQUENCE [LARGE SCALE GENOMIC DNA]</scope>
    <source>
        <strain evidence="2 3">M105</strain>
    </source>
</reference>
<dbReference type="AlphaFoldDB" id="A0A545UBL3"/>
<sequence>MTDERRRAIRISRQETVKVELVIEDSNIPPLVFECNSRDFSRQGIRLHGRQPLEKDIDVNLMVHLQEEQKDLNLVGTIKWVTETTEKEYLAGLQLSESSDTDIGEWHLLFSE</sequence>
<dbReference type="Proteomes" id="UP000315439">
    <property type="component" value="Unassembled WGS sequence"/>
</dbReference>
<dbReference type="InterPro" id="IPR009875">
    <property type="entry name" value="PilZ_domain"/>
</dbReference>
<comment type="caution">
    <text evidence="2">The sequence shown here is derived from an EMBL/GenBank/DDBJ whole genome shotgun (WGS) entry which is preliminary data.</text>
</comment>
<gene>
    <name evidence="2" type="ORF">FLL46_13640</name>
</gene>
<evidence type="ECO:0000259" key="1">
    <source>
        <dbReference type="Pfam" id="PF07238"/>
    </source>
</evidence>
<feature type="domain" description="PilZ" evidence="1">
    <location>
        <begin position="4"/>
        <end position="102"/>
    </location>
</feature>
<proteinExistence type="predicted"/>
<dbReference type="RefSeq" id="WP_142894274.1">
    <property type="nucleotide sequence ID" value="NZ_ML660165.1"/>
</dbReference>
<dbReference type="OrthoDB" id="6198906at2"/>
<accession>A0A545UBL3</accession>
<evidence type="ECO:0000313" key="2">
    <source>
        <dbReference type="EMBL" id="TQV86855.1"/>
    </source>
</evidence>
<protein>
    <submittedName>
        <fullName evidence="2">PilZ domain-containing protein</fullName>
    </submittedName>
</protein>
<keyword evidence="3" id="KW-1185">Reference proteome</keyword>
<organism evidence="2 3">
    <name type="scientific">Aliikangiella coralliicola</name>
    <dbReference type="NCBI Taxonomy" id="2592383"/>
    <lineage>
        <taxon>Bacteria</taxon>
        <taxon>Pseudomonadati</taxon>
        <taxon>Pseudomonadota</taxon>
        <taxon>Gammaproteobacteria</taxon>
        <taxon>Oceanospirillales</taxon>
        <taxon>Pleioneaceae</taxon>
        <taxon>Aliikangiella</taxon>
    </lineage>
</organism>
<dbReference type="Gene3D" id="2.40.10.220">
    <property type="entry name" value="predicted glycosyltransferase like domains"/>
    <property type="match status" value="1"/>
</dbReference>
<dbReference type="SUPFAM" id="SSF141371">
    <property type="entry name" value="PilZ domain-like"/>
    <property type="match status" value="1"/>
</dbReference>
<dbReference type="Pfam" id="PF07238">
    <property type="entry name" value="PilZ"/>
    <property type="match status" value="1"/>
</dbReference>
<evidence type="ECO:0000313" key="3">
    <source>
        <dbReference type="Proteomes" id="UP000315439"/>
    </source>
</evidence>
<name>A0A545UBL3_9GAMM</name>